<evidence type="ECO:0000259" key="2">
    <source>
        <dbReference type="SMART" id="SM00899"/>
    </source>
</evidence>
<evidence type="ECO:0000256" key="1">
    <source>
        <dbReference type="ARBA" id="ARBA00023004"/>
    </source>
</evidence>
<dbReference type="KEGG" id="ccur:IAR63_09265"/>
<dbReference type="Gene3D" id="2.30.30.90">
    <property type="match status" value="1"/>
</dbReference>
<dbReference type="AlphaFoldDB" id="A0A7H0EWH7"/>
<keyword evidence="4" id="KW-1185">Reference proteome</keyword>
<dbReference type="Pfam" id="PF04023">
    <property type="entry name" value="FeoA"/>
    <property type="match status" value="1"/>
</dbReference>
<dbReference type="InterPro" id="IPR007167">
    <property type="entry name" value="Fe-transptr_FeoA-like"/>
</dbReference>
<dbReference type="EMBL" id="CP060822">
    <property type="protein sequence ID" value="QNP28143.1"/>
    <property type="molecule type" value="Genomic_DNA"/>
</dbReference>
<evidence type="ECO:0000313" key="4">
    <source>
        <dbReference type="Proteomes" id="UP000516013"/>
    </source>
</evidence>
<dbReference type="SUPFAM" id="SSF50037">
    <property type="entry name" value="C-terminal domain of transcriptional repressors"/>
    <property type="match status" value="1"/>
</dbReference>
<protein>
    <submittedName>
        <fullName evidence="3">Ferrous iron transport protein A</fullName>
    </submittedName>
</protein>
<name>A0A7H0EWH7_9CYAN</name>
<dbReference type="InterPro" id="IPR038157">
    <property type="entry name" value="FeoA_core_dom"/>
</dbReference>
<dbReference type="Proteomes" id="UP000516013">
    <property type="component" value="Chromosome"/>
</dbReference>
<gene>
    <name evidence="3" type="ORF">IAR63_09265</name>
</gene>
<proteinExistence type="predicted"/>
<reference evidence="3 4" key="1">
    <citation type="submission" date="2020-08" db="EMBL/GenBank/DDBJ databases">
        <title>Complete genome sequence of Raphidiopsis curvispora isolated from drinking water reservoir in South Korea.</title>
        <authorList>
            <person name="Jeong J."/>
        </authorList>
    </citation>
    <scope>NUCLEOTIDE SEQUENCE [LARGE SCALE GENOMIC DNA]</scope>
    <source>
        <strain evidence="3 4">GIHE-G1</strain>
    </source>
</reference>
<dbReference type="InterPro" id="IPR008988">
    <property type="entry name" value="Transcriptional_repressor_C"/>
</dbReference>
<sequence length="88" mass="9877">MFTPFTVVGCSLELLQAGEKGIVTVCQPQNEIIKKKLLSMGIKTGTNIMVEQKFPVFIIKAANVSMTIDRETIRAIYVRVLQHNPKKE</sequence>
<evidence type="ECO:0000313" key="3">
    <source>
        <dbReference type="EMBL" id="QNP28143.1"/>
    </source>
</evidence>
<dbReference type="GO" id="GO:0046914">
    <property type="term" value="F:transition metal ion binding"/>
    <property type="evidence" value="ECO:0007669"/>
    <property type="project" value="InterPro"/>
</dbReference>
<keyword evidence="1" id="KW-0408">Iron</keyword>
<organism evidence="3 4">
    <name type="scientific">Cylindrospermopsis curvispora GIHE-G1</name>
    <dbReference type="NCBI Taxonomy" id="2666332"/>
    <lineage>
        <taxon>Bacteria</taxon>
        <taxon>Bacillati</taxon>
        <taxon>Cyanobacteriota</taxon>
        <taxon>Cyanophyceae</taxon>
        <taxon>Nostocales</taxon>
        <taxon>Aphanizomenonaceae</taxon>
        <taxon>Cylindrospermopsis</taxon>
    </lineage>
</organism>
<feature type="domain" description="Ferrous iron transporter FeoA-like" evidence="2">
    <location>
        <begin position="10"/>
        <end position="80"/>
    </location>
</feature>
<dbReference type="RefSeq" id="WP_187705060.1">
    <property type="nucleotide sequence ID" value="NZ_CP060822.1"/>
</dbReference>
<dbReference type="SMART" id="SM00899">
    <property type="entry name" value="FeoA"/>
    <property type="match status" value="1"/>
</dbReference>
<accession>A0A7H0EWH7</accession>